<reference evidence="5" key="1">
    <citation type="submission" date="2022-10" db="EMBL/GenBank/DDBJ databases">
        <title>The complete genomes of actinobacterial strains from the NBC collection.</title>
        <authorList>
            <person name="Joergensen T.S."/>
            <person name="Alvarez Arevalo M."/>
            <person name="Sterndorff E.B."/>
            <person name="Faurdal D."/>
            <person name="Vuksanovic O."/>
            <person name="Mourched A.-S."/>
            <person name="Charusanti P."/>
            <person name="Shaw S."/>
            <person name="Blin K."/>
            <person name="Weber T."/>
        </authorList>
    </citation>
    <scope>NUCLEOTIDE SEQUENCE</scope>
    <source>
        <strain evidence="5">NBC_01482</strain>
    </source>
</reference>
<keyword evidence="1 5" id="KW-0489">Methyltransferase</keyword>
<keyword evidence="2" id="KW-0808">Transferase</keyword>
<dbReference type="GO" id="GO:0008168">
    <property type="term" value="F:methyltransferase activity"/>
    <property type="evidence" value="ECO:0007669"/>
    <property type="project" value="UniProtKB-KW"/>
</dbReference>
<feature type="domain" description="Methyltransferase" evidence="4">
    <location>
        <begin position="46"/>
        <end position="141"/>
    </location>
</feature>
<dbReference type="GO" id="GO:0032259">
    <property type="term" value="P:methylation"/>
    <property type="evidence" value="ECO:0007669"/>
    <property type="project" value="UniProtKB-KW"/>
</dbReference>
<dbReference type="PANTHER" id="PTHR43464">
    <property type="entry name" value="METHYLTRANSFERASE"/>
    <property type="match status" value="1"/>
</dbReference>
<dbReference type="CDD" id="cd02440">
    <property type="entry name" value="AdoMet_MTases"/>
    <property type="match status" value="1"/>
</dbReference>
<dbReference type="SUPFAM" id="SSF53335">
    <property type="entry name" value="S-adenosyl-L-methionine-dependent methyltransferases"/>
    <property type="match status" value="1"/>
</dbReference>
<protein>
    <submittedName>
        <fullName evidence="5">Class I SAM-dependent methyltransferase</fullName>
    </submittedName>
</protein>
<proteinExistence type="predicted"/>
<dbReference type="RefSeq" id="WP_329414032.1">
    <property type="nucleotide sequence ID" value="NZ_CP109441.1"/>
</dbReference>
<organism evidence="5 6">
    <name type="scientific">Nocardia vinacea</name>
    <dbReference type="NCBI Taxonomy" id="96468"/>
    <lineage>
        <taxon>Bacteria</taxon>
        <taxon>Bacillati</taxon>
        <taxon>Actinomycetota</taxon>
        <taxon>Actinomycetes</taxon>
        <taxon>Mycobacteriales</taxon>
        <taxon>Nocardiaceae</taxon>
        <taxon>Nocardia</taxon>
    </lineage>
</organism>
<dbReference type="Pfam" id="PF13649">
    <property type="entry name" value="Methyltransf_25"/>
    <property type="match status" value="1"/>
</dbReference>
<dbReference type="EMBL" id="CP109441">
    <property type="protein sequence ID" value="WUV49473.1"/>
    <property type="molecule type" value="Genomic_DNA"/>
</dbReference>
<evidence type="ECO:0000256" key="1">
    <source>
        <dbReference type="ARBA" id="ARBA00022603"/>
    </source>
</evidence>
<name>A0ABZ1Z2I8_9NOCA</name>
<evidence type="ECO:0000256" key="3">
    <source>
        <dbReference type="ARBA" id="ARBA00022691"/>
    </source>
</evidence>
<keyword evidence="3" id="KW-0949">S-adenosyl-L-methionine</keyword>
<dbReference type="InterPro" id="IPR041698">
    <property type="entry name" value="Methyltransf_25"/>
</dbReference>
<evidence type="ECO:0000256" key="2">
    <source>
        <dbReference type="ARBA" id="ARBA00022679"/>
    </source>
</evidence>
<gene>
    <name evidence="5" type="ORF">OG563_15415</name>
</gene>
<dbReference type="Proteomes" id="UP001432062">
    <property type="component" value="Chromosome"/>
</dbReference>
<dbReference type="InterPro" id="IPR029063">
    <property type="entry name" value="SAM-dependent_MTases_sf"/>
</dbReference>
<evidence type="ECO:0000313" key="5">
    <source>
        <dbReference type="EMBL" id="WUV49473.1"/>
    </source>
</evidence>
<evidence type="ECO:0000259" key="4">
    <source>
        <dbReference type="Pfam" id="PF13649"/>
    </source>
</evidence>
<evidence type="ECO:0000313" key="6">
    <source>
        <dbReference type="Proteomes" id="UP001432062"/>
    </source>
</evidence>
<accession>A0ABZ1Z2I8</accession>
<dbReference type="PANTHER" id="PTHR43464:SF19">
    <property type="entry name" value="UBIQUINONE BIOSYNTHESIS O-METHYLTRANSFERASE, MITOCHONDRIAL"/>
    <property type="match status" value="1"/>
</dbReference>
<sequence>MTDSTAAQPAQEFWEEFYRDRDQVWTGNPNPLLVREAVELEPGTALDLGCGEGADAVWLAGRGWRVTAVDVSPTALRRAAVHADEAGVGERITFAEHDLAQSFPDGEFDLVSAQFFHSPVAQEQERTKVLRRAAEAVAVGGVLLIAGHAGWPSFVEDRHDVHFPTMDDVLDGLALGPDWNVETKDAVEREVTWPEGKVGLRTDTVLRIRRAR</sequence>
<keyword evidence="6" id="KW-1185">Reference proteome</keyword>
<dbReference type="Gene3D" id="3.40.50.150">
    <property type="entry name" value="Vaccinia Virus protein VP39"/>
    <property type="match status" value="1"/>
</dbReference>